<evidence type="ECO:0000313" key="1">
    <source>
        <dbReference type="EMBL" id="KAI4824369.1"/>
    </source>
</evidence>
<proteinExistence type="predicted"/>
<dbReference type="EMBL" id="CM043791">
    <property type="protein sequence ID" value="KAI4824369.1"/>
    <property type="molecule type" value="Genomic_DNA"/>
</dbReference>
<organism evidence="1 2">
    <name type="scientific">Chaenocephalus aceratus</name>
    <name type="common">Blackfin icefish</name>
    <name type="synonym">Chaenichthys aceratus</name>
    <dbReference type="NCBI Taxonomy" id="36190"/>
    <lineage>
        <taxon>Eukaryota</taxon>
        <taxon>Metazoa</taxon>
        <taxon>Chordata</taxon>
        <taxon>Craniata</taxon>
        <taxon>Vertebrata</taxon>
        <taxon>Euteleostomi</taxon>
        <taxon>Actinopterygii</taxon>
        <taxon>Neopterygii</taxon>
        <taxon>Teleostei</taxon>
        <taxon>Neoteleostei</taxon>
        <taxon>Acanthomorphata</taxon>
        <taxon>Eupercaria</taxon>
        <taxon>Perciformes</taxon>
        <taxon>Notothenioidei</taxon>
        <taxon>Channichthyidae</taxon>
        <taxon>Chaenocephalus</taxon>
    </lineage>
</organism>
<dbReference type="Proteomes" id="UP001057452">
    <property type="component" value="Chromosome 7"/>
</dbReference>
<reference evidence="1" key="1">
    <citation type="submission" date="2022-05" db="EMBL/GenBank/DDBJ databases">
        <title>Chromosome-level genome of Chaenocephalus aceratus.</title>
        <authorList>
            <person name="Park H."/>
        </authorList>
    </citation>
    <scope>NUCLEOTIDE SEQUENCE</scope>
    <source>
        <strain evidence="1">KU_202001</strain>
    </source>
</reference>
<sequence length="126" mass="14236">MTLLAGDGSDYDYSALSCASDSSFNCPPLHEEEAIKGAFYEAQKAPDLGSIPRDSPVRRPKALRRHQRGGLRYQLPWTTLEDFPLSPLGQLHLCSSFDEIMCICDDYDVTHNEFFFDRNPCAFRPS</sequence>
<comment type="caution">
    <text evidence="1">The sequence shown here is derived from an EMBL/GenBank/DDBJ whole genome shotgun (WGS) entry which is preliminary data.</text>
</comment>
<name>A0ACB9XD74_CHAAC</name>
<gene>
    <name evidence="1" type="ORF">KUCAC02_012886</name>
</gene>
<keyword evidence="2" id="KW-1185">Reference proteome</keyword>
<evidence type="ECO:0000313" key="2">
    <source>
        <dbReference type="Proteomes" id="UP001057452"/>
    </source>
</evidence>
<accession>A0ACB9XD74</accession>
<protein>
    <submittedName>
        <fullName evidence="1">Uncharacterized protein</fullName>
    </submittedName>
</protein>